<reference evidence="1" key="1">
    <citation type="submission" date="2021-06" db="EMBL/GenBank/DDBJ databases">
        <title>Updating the genus Pseudomonas: Description of 43 new species and partition of the Pseudomonas putida group.</title>
        <authorList>
            <person name="Girard L."/>
            <person name="Lood C."/>
            <person name="Vandamme P."/>
            <person name="Rokni-Zadeh H."/>
            <person name="Van Noort V."/>
            <person name="Hofte M."/>
            <person name="Lavigne R."/>
            <person name="De Mot R."/>
        </authorList>
    </citation>
    <scope>NUCLEOTIDE SEQUENCE</scope>
    <source>
        <strain evidence="1">SWRI74</strain>
    </source>
</reference>
<evidence type="ECO:0000313" key="2">
    <source>
        <dbReference type="Proteomes" id="UP001049200"/>
    </source>
</evidence>
<sequence length="94" mass="10327">MSRRREKQPKTEAQIVAQESMIPSIAAKAFRDAYNVALSKGESVLVVRAGQLVKVSNTESVVLRSVEEYGSIKSGTRIKVKKTLKAELIPQVQA</sequence>
<protein>
    <submittedName>
        <fullName evidence="1">Uncharacterized protein</fullName>
    </submittedName>
</protein>
<dbReference type="Proteomes" id="UP001049200">
    <property type="component" value="Unassembled WGS sequence"/>
</dbReference>
<keyword evidence="2" id="KW-1185">Reference proteome</keyword>
<gene>
    <name evidence="1" type="ORF">KVG88_04240</name>
</gene>
<accession>A0ABS6QK44</accession>
<dbReference type="EMBL" id="JAHSTU010000001">
    <property type="protein sequence ID" value="MBV4519260.1"/>
    <property type="molecule type" value="Genomic_DNA"/>
</dbReference>
<evidence type="ECO:0000313" key="1">
    <source>
        <dbReference type="EMBL" id="MBV4519260.1"/>
    </source>
</evidence>
<dbReference type="RefSeq" id="WP_217870426.1">
    <property type="nucleotide sequence ID" value="NZ_JAHSTU010000001.1"/>
</dbReference>
<comment type="caution">
    <text evidence="1">The sequence shown here is derived from an EMBL/GenBank/DDBJ whole genome shotgun (WGS) entry which is preliminary data.</text>
</comment>
<organism evidence="1 2">
    <name type="scientific">Pseudomonas azerbaijanoccidentalis</name>
    <dbReference type="NCBI Taxonomy" id="2842347"/>
    <lineage>
        <taxon>Bacteria</taxon>
        <taxon>Pseudomonadati</taxon>
        <taxon>Pseudomonadota</taxon>
        <taxon>Gammaproteobacteria</taxon>
        <taxon>Pseudomonadales</taxon>
        <taxon>Pseudomonadaceae</taxon>
        <taxon>Pseudomonas</taxon>
    </lineage>
</organism>
<name>A0ABS6QK44_9PSED</name>
<proteinExistence type="predicted"/>